<comment type="subcellular location">
    <subcellularLocation>
        <location evidence="2">Chromosome</location>
        <location evidence="2">Telomere</location>
    </subcellularLocation>
    <subcellularLocation>
        <location evidence="1">Nucleus</location>
    </subcellularLocation>
</comment>
<dbReference type="OMA" id="NICNYAI"/>
<keyword evidence="4" id="KW-0779">Telomere</keyword>
<dbReference type="InterPro" id="IPR022031">
    <property type="entry name" value="Rif1_N"/>
</dbReference>
<dbReference type="EMBL" id="KB204047">
    <property type="protein sequence ID" value="ESO82094.1"/>
    <property type="molecule type" value="Genomic_DNA"/>
</dbReference>
<dbReference type="HOGENOM" id="CLU_332120_0_0_1"/>
<organism evidence="8 9">
    <name type="scientific">Lottia gigantea</name>
    <name type="common">Giant owl limpet</name>
    <dbReference type="NCBI Taxonomy" id="225164"/>
    <lineage>
        <taxon>Eukaryota</taxon>
        <taxon>Metazoa</taxon>
        <taxon>Spiralia</taxon>
        <taxon>Lophotrochozoa</taxon>
        <taxon>Mollusca</taxon>
        <taxon>Gastropoda</taxon>
        <taxon>Patellogastropoda</taxon>
        <taxon>Lottioidea</taxon>
        <taxon>Lottiidae</taxon>
        <taxon>Lottia</taxon>
    </lineage>
</organism>
<evidence type="ECO:0000256" key="1">
    <source>
        <dbReference type="ARBA" id="ARBA00004123"/>
    </source>
</evidence>
<dbReference type="OrthoDB" id="5399929at2759"/>
<dbReference type="KEGG" id="lgi:LOTGIDRAFT_135405"/>
<dbReference type="RefSeq" id="XP_009067258.1">
    <property type="nucleotide sequence ID" value="XM_009069010.1"/>
</dbReference>
<evidence type="ECO:0000256" key="4">
    <source>
        <dbReference type="ARBA" id="ARBA00022895"/>
    </source>
</evidence>
<evidence type="ECO:0000259" key="7">
    <source>
        <dbReference type="Pfam" id="PF12231"/>
    </source>
</evidence>
<accession>V4B1I7</accession>
<dbReference type="Gene3D" id="2.160.20.80">
    <property type="entry name" value="E3 ubiquitin-protein ligase SopA"/>
    <property type="match status" value="1"/>
</dbReference>
<evidence type="ECO:0000313" key="9">
    <source>
        <dbReference type="Proteomes" id="UP000030746"/>
    </source>
</evidence>
<feature type="domain" description="Telomere-associated protein Rif1 N-terminal" evidence="7">
    <location>
        <begin position="19"/>
        <end position="94"/>
    </location>
</feature>
<dbReference type="Pfam" id="PF12231">
    <property type="entry name" value="Rif1_N"/>
    <property type="match status" value="1"/>
</dbReference>
<dbReference type="GO" id="GO:0000723">
    <property type="term" value="P:telomere maintenance"/>
    <property type="evidence" value="ECO:0007669"/>
    <property type="project" value="TreeGrafter"/>
</dbReference>
<dbReference type="Proteomes" id="UP000030746">
    <property type="component" value="Unassembled WGS sequence"/>
</dbReference>
<dbReference type="GeneID" id="20233672"/>
<sequence length="862" mass="97135">MKWEKICFSLLIHPSCKKISGELKKLFNNNEQFVLKVWCFLVKYFGEELHQGSFINSLLPLVEMGFKTLEPDVKLMSFKAWKELINNFAMNPSKYAFAREKFETWIYYICKLGVKASVNFDQVVVPLLQFCTGGNKLNTSTSFISTPTTPRFGVKNTPISIVSPTTPRLSITSTPSQLPTFKTLQLKGVEILAQILGMSNYNYTTGELSNVTMPDIISSPMFFLKQSSVLISCLRELVMSLGNEIPEDLLLATWSALVGHVNVAVDITPKSDHREMFSYFLSQFQFIALVENIAHLLLRMFDSVCNIPLKVLSSNVYSVGMGHNIDVFFQGTPALFLCEILLSPILMQSLAQNERYMTIYGKLVNCGFTITTGTLQFSQSVVDIIDRHSQYLPNIESLWRLWSVIANRLLEHIIKTSEINQGDSLEYDFTCLYTALILPIKHKIGSKVSQAVCKSVMKTWSDLYRCFSRQAALVTTAEDNVVCEDFCSRIINSLSTEEFKPSLIDFIVQVLLVVLDCVNFSALSGATAFNLTGSFSPGKRWMKHKQKPLENLHSFLHLFTDLLNNSIDIAEHTLSVTVAINGLVDIVTTMVTHTTNSNIISNMFHKIAEPVSRLYSSSTNKNGTKLYTSAFYQKLEKLWLDISTCLQSRYTSIYDSDFLAKISTLLEATFLHPRRPIKNQTILFWNTTFSKSSTLTYPDNLKKVLVKVKEKTPINLPGWVNVETTIIDDTPVSQSQFSQVNIETTIIDDTPVSQSQFSQVNIETTIIDDTPVSQSQFSQVNIETTIIDDTSVSQSQFSQVIIETTIIDDTPVSQSQFRQVNIETIIIDDTPVSQSQFSQVNIETTIIDDTPVSQSQFSQVNI</sequence>
<evidence type="ECO:0000256" key="6">
    <source>
        <dbReference type="ARBA" id="ARBA00023306"/>
    </source>
</evidence>
<dbReference type="STRING" id="225164.V4B1I7"/>
<dbReference type="GO" id="GO:0140445">
    <property type="term" value="C:chromosome, telomeric repeat region"/>
    <property type="evidence" value="ECO:0007669"/>
    <property type="project" value="TreeGrafter"/>
</dbReference>
<keyword evidence="9" id="KW-1185">Reference proteome</keyword>
<protein>
    <recommendedName>
        <fullName evidence="7">Telomere-associated protein Rif1 N-terminal domain-containing protein</fullName>
    </recommendedName>
</protein>
<name>V4B1I7_LOTGI</name>
<gene>
    <name evidence="8" type="ORF">LOTGIDRAFT_135405</name>
</gene>
<evidence type="ECO:0000256" key="3">
    <source>
        <dbReference type="ARBA" id="ARBA00022454"/>
    </source>
</evidence>
<keyword evidence="3" id="KW-0158">Chromosome</keyword>
<evidence type="ECO:0000256" key="2">
    <source>
        <dbReference type="ARBA" id="ARBA00004574"/>
    </source>
</evidence>
<dbReference type="AlphaFoldDB" id="V4B1I7"/>
<keyword evidence="5" id="KW-0539">Nucleus</keyword>
<dbReference type="CTD" id="20233672"/>
<dbReference type="SUPFAM" id="SSF141571">
    <property type="entry name" value="Pentapeptide repeat-like"/>
    <property type="match status" value="1"/>
</dbReference>
<reference evidence="8 9" key="1">
    <citation type="journal article" date="2013" name="Nature">
        <title>Insights into bilaterian evolution from three spiralian genomes.</title>
        <authorList>
            <person name="Simakov O."/>
            <person name="Marletaz F."/>
            <person name="Cho S.J."/>
            <person name="Edsinger-Gonzales E."/>
            <person name="Havlak P."/>
            <person name="Hellsten U."/>
            <person name="Kuo D.H."/>
            <person name="Larsson T."/>
            <person name="Lv J."/>
            <person name="Arendt D."/>
            <person name="Savage R."/>
            <person name="Osoegawa K."/>
            <person name="de Jong P."/>
            <person name="Grimwood J."/>
            <person name="Chapman J.A."/>
            <person name="Shapiro H."/>
            <person name="Aerts A."/>
            <person name="Otillar R.P."/>
            <person name="Terry A.Y."/>
            <person name="Boore J.L."/>
            <person name="Grigoriev I.V."/>
            <person name="Lindberg D.R."/>
            <person name="Seaver E.C."/>
            <person name="Weisblat D.A."/>
            <person name="Putnam N.H."/>
            <person name="Rokhsar D.S."/>
        </authorList>
    </citation>
    <scope>NUCLEOTIDE SEQUENCE [LARGE SCALE GENOMIC DNA]</scope>
</reference>
<evidence type="ECO:0000313" key="8">
    <source>
        <dbReference type="EMBL" id="ESO82094.1"/>
    </source>
</evidence>
<dbReference type="GO" id="GO:0005634">
    <property type="term" value="C:nucleus"/>
    <property type="evidence" value="ECO:0007669"/>
    <property type="project" value="UniProtKB-SubCell"/>
</dbReference>
<evidence type="ECO:0000256" key="5">
    <source>
        <dbReference type="ARBA" id="ARBA00023242"/>
    </source>
</evidence>
<keyword evidence="6" id="KW-0131">Cell cycle</keyword>
<dbReference type="PANTHER" id="PTHR22928">
    <property type="entry name" value="TELOMERE-ASSOCIATED PROTEIN RIF1"/>
    <property type="match status" value="1"/>
</dbReference>
<proteinExistence type="predicted"/>
<dbReference type="PANTHER" id="PTHR22928:SF3">
    <property type="entry name" value="TELOMERE-ASSOCIATED PROTEIN RIF1"/>
    <property type="match status" value="1"/>
</dbReference>